<dbReference type="Proteomes" id="UP000243106">
    <property type="component" value="Unassembled WGS sequence"/>
</dbReference>
<evidence type="ECO:0000313" key="1">
    <source>
        <dbReference type="EMBL" id="SFP97148.1"/>
    </source>
</evidence>
<organism evidence="1 2">
    <name type="scientific">Roseivivax halotolerans</name>
    <dbReference type="NCBI Taxonomy" id="93684"/>
    <lineage>
        <taxon>Bacteria</taxon>
        <taxon>Pseudomonadati</taxon>
        <taxon>Pseudomonadota</taxon>
        <taxon>Alphaproteobacteria</taxon>
        <taxon>Rhodobacterales</taxon>
        <taxon>Roseobacteraceae</taxon>
        <taxon>Roseivivax</taxon>
    </lineage>
</organism>
<dbReference type="AlphaFoldDB" id="A0A1I5UPN0"/>
<accession>A0A1I5UPN0</accession>
<dbReference type="STRING" id="93684.SAMN05421853_10199"/>
<evidence type="ECO:0000313" key="2">
    <source>
        <dbReference type="Proteomes" id="UP000243106"/>
    </source>
</evidence>
<name>A0A1I5UPN0_9RHOB</name>
<protein>
    <submittedName>
        <fullName evidence="1">Uncharacterized protein</fullName>
    </submittedName>
</protein>
<gene>
    <name evidence="1" type="ORF">SAMN05421853_10199</name>
</gene>
<sequence>MTNIHYLTPADTRTETEIDRIIARHGLRRVLLRTAAKAFGLKRRKARPIAEHDLPAYLRADLGLGDGAPRPDAVRHHIQTRLWHRW</sequence>
<dbReference type="RefSeq" id="WP_093008838.1">
    <property type="nucleotide sequence ID" value="NZ_FOXV01000001.1"/>
</dbReference>
<dbReference type="EMBL" id="FOXV01000001">
    <property type="protein sequence ID" value="SFP97148.1"/>
    <property type="molecule type" value="Genomic_DNA"/>
</dbReference>
<reference evidence="2" key="1">
    <citation type="submission" date="2016-10" db="EMBL/GenBank/DDBJ databases">
        <authorList>
            <person name="Varghese N."/>
            <person name="Submissions S."/>
        </authorList>
    </citation>
    <scope>NUCLEOTIDE SEQUENCE [LARGE SCALE GENOMIC DNA]</scope>
    <source>
        <strain evidence="2">JCM 10271</strain>
    </source>
</reference>
<keyword evidence="2" id="KW-1185">Reference proteome</keyword>
<proteinExistence type="predicted"/>